<proteinExistence type="predicted"/>
<protein>
    <recommendedName>
        <fullName evidence="2">Ubiquitin-like domain-containing protein</fullName>
    </recommendedName>
</protein>
<dbReference type="SMART" id="SM00213">
    <property type="entry name" value="UBQ"/>
    <property type="match status" value="1"/>
</dbReference>
<dbReference type="Pfam" id="PF00240">
    <property type="entry name" value="ubiquitin"/>
    <property type="match status" value="1"/>
</dbReference>
<dbReference type="PROSITE" id="PS50053">
    <property type="entry name" value="UBIQUITIN_2"/>
    <property type="match status" value="1"/>
</dbReference>
<dbReference type="SUPFAM" id="SSF54236">
    <property type="entry name" value="Ubiquitin-like"/>
    <property type="match status" value="1"/>
</dbReference>
<comment type="caution">
    <text evidence="3">The sequence shown here is derived from an EMBL/GenBank/DDBJ whole genome shotgun (WGS) entry which is preliminary data.</text>
</comment>
<feature type="domain" description="Ubiquitin-like" evidence="2">
    <location>
        <begin position="214"/>
        <end position="289"/>
    </location>
</feature>
<dbReference type="Proteomes" id="UP000285146">
    <property type="component" value="Unassembled WGS sequence"/>
</dbReference>
<dbReference type="InterPro" id="IPR000626">
    <property type="entry name" value="Ubiquitin-like_dom"/>
</dbReference>
<dbReference type="STRING" id="1230097.A0A423WX37"/>
<feature type="region of interest" description="Disordered" evidence="1">
    <location>
        <begin position="119"/>
        <end position="139"/>
    </location>
</feature>
<reference evidence="3 4" key="1">
    <citation type="submission" date="2015-09" db="EMBL/GenBank/DDBJ databases">
        <title>Host preference determinants of Valsa canker pathogens revealed by comparative genomics.</title>
        <authorList>
            <person name="Yin Z."/>
            <person name="Huang L."/>
        </authorList>
    </citation>
    <scope>NUCLEOTIDE SEQUENCE [LARGE SCALE GENOMIC DNA]</scope>
    <source>
        <strain evidence="3 4">SXYLt</strain>
    </source>
</reference>
<dbReference type="OrthoDB" id="428577at2759"/>
<gene>
    <name evidence="3" type="ORF">VPNG_06109</name>
</gene>
<dbReference type="PANTHER" id="PTHR10666">
    <property type="entry name" value="UBIQUITIN"/>
    <property type="match status" value="1"/>
</dbReference>
<organism evidence="3 4">
    <name type="scientific">Cytospora leucostoma</name>
    <dbReference type="NCBI Taxonomy" id="1230097"/>
    <lineage>
        <taxon>Eukaryota</taxon>
        <taxon>Fungi</taxon>
        <taxon>Dikarya</taxon>
        <taxon>Ascomycota</taxon>
        <taxon>Pezizomycotina</taxon>
        <taxon>Sordariomycetes</taxon>
        <taxon>Sordariomycetidae</taxon>
        <taxon>Diaporthales</taxon>
        <taxon>Cytosporaceae</taxon>
        <taxon>Cytospora</taxon>
    </lineage>
</organism>
<dbReference type="Gene3D" id="3.10.20.90">
    <property type="entry name" value="Phosphatidylinositol 3-kinase Catalytic Subunit, Chain A, domain 1"/>
    <property type="match status" value="1"/>
</dbReference>
<evidence type="ECO:0000259" key="2">
    <source>
        <dbReference type="PROSITE" id="PS50053"/>
    </source>
</evidence>
<evidence type="ECO:0000313" key="4">
    <source>
        <dbReference type="Proteomes" id="UP000285146"/>
    </source>
</evidence>
<sequence length="464" mass="51298">MTRLEYRCSVKEGESSRGGAIAVDRVLPETKFPQGLKISFRRTIRVPDNDQIFKLPPGLGSFPLFKVQDYAARLPKEMVDKGGLFFPMHQMEAMWISFESTAPFMIKVCCGGVNAISGEHSNESAGTQQRRSKRSQEGTSIQDYVVVPSQPWLDGVAVKPSVVRQFVAMPMGHGYSVEAQVTGEETVGGLQLEVTPALCEAKDRPRPPTPSGNFCFYIKTLTGRTYTIKCSPDDTIDSIMTGIQNILGIPPDQQRLRFAGRQLELDKTLADYHIQEGSTLHLILRLRGGGPPPDQHELGIAAGGMIEQDIHKDKHPPETWVRGLTLTIPVQILNSSAFRHVTGTEPPPCPIDAKTYAEAGLPFFELYEEKPSDISGAAVFDFLQSINDIERARGLVDRPEAAVQPRVVRLYNISFGTTVWDDGDFFDIQDPDGLMSPHGPRRGFRTLAELEKEVEDTGSAVEED</sequence>
<accession>A0A423WX37</accession>
<dbReference type="InterPro" id="IPR029071">
    <property type="entry name" value="Ubiquitin-like_domsf"/>
</dbReference>
<keyword evidence="4" id="KW-1185">Reference proteome</keyword>
<evidence type="ECO:0000313" key="3">
    <source>
        <dbReference type="EMBL" id="ROW08042.1"/>
    </source>
</evidence>
<dbReference type="PRINTS" id="PR00348">
    <property type="entry name" value="UBIQUITIN"/>
</dbReference>
<dbReference type="EMBL" id="LKEB01000036">
    <property type="protein sequence ID" value="ROW08042.1"/>
    <property type="molecule type" value="Genomic_DNA"/>
</dbReference>
<dbReference type="InterPro" id="IPR050158">
    <property type="entry name" value="Ubiquitin_ubiquitin-like"/>
</dbReference>
<dbReference type="AlphaFoldDB" id="A0A423WX37"/>
<dbReference type="InParanoid" id="A0A423WX37"/>
<dbReference type="InterPro" id="IPR019956">
    <property type="entry name" value="Ubiquitin_dom"/>
</dbReference>
<evidence type="ECO:0000256" key="1">
    <source>
        <dbReference type="SAM" id="MobiDB-lite"/>
    </source>
</evidence>
<name>A0A423WX37_9PEZI</name>